<keyword evidence="1" id="KW-1133">Transmembrane helix</keyword>
<evidence type="ECO:0000256" key="1">
    <source>
        <dbReference type="SAM" id="Phobius"/>
    </source>
</evidence>
<dbReference type="AlphaFoldDB" id="A0A9X3N0H7"/>
<keyword evidence="1" id="KW-0812">Transmembrane</keyword>
<accession>A0A9X3N0H7</accession>
<sequence>MRRFRRVPAALLVLLAVAALESLSWGVLVPALQGPDESSHLTVVSRIADHGRLLPGDADQGLSRELLVTASEAGFGPLVGNLGARPYWSRIDQARWRLAEQRLGGQATALVADPQEGPPVRGANRNPPLYYALLAIPWKLSSGSFIDRVHLIRLVNVPIFLLAVAATWSLARTLLPGTPWAPPLAAGIVALWPQLAFLSGTVDPDILLVALFSAFMAVAARILDRGTSRGRVAALCGLALAASATHARGVVLLAAAAIVLILAVSSGRDRSPRRLAALAAGLTIGSVAALVALTRLTQTTLTGASTARGISDPFELRQFVSYVWQFYLPRLGFMDPSIGGDYGVQQAWIRTFVGTFGSLEIEYPGWVYRGLDVLAVAVLAGFVVALVRYRDVLRGRIRVVAALTALALATIGSLHLVAYRTLLIDRTDPIVVGRHLLPLIALVAIAVAAAGRALPRHWGRAYAGVVLGTLVALQLGGLGLTLARFYA</sequence>
<feature type="transmembrane region" description="Helical" evidence="1">
    <location>
        <begin position="366"/>
        <end position="387"/>
    </location>
</feature>
<keyword evidence="1" id="KW-0472">Membrane</keyword>
<dbReference type="Proteomes" id="UP001149140">
    <property type="component" value="Unassembled WGS sequence"/>
</dbReference>
<feature type="transmembrane region" description="Helical" evidence="1">
    <location>
        <begin position="180"/>
        <end position="199"/>
    </location>
</feature>
<evidence type="ECO:0008006" key="4">
    <source>
        <dbReference type="Google" id="ProtNLM"/>
    </source>
</evidence>
<feature type="transmembrane region" description="Helical" evidence="1">
    <location>
        <begin position="154"/>
        <end position="174"/>
    </location>
</feature>
<feature type="transmembrane region" description="Helical" evidence="1">
    <location>
        <begin position="206"/>
        <end position="223"/>
    </location>
</feature>
<comment type="caution">
    <text evidence="2">The sequence shown here is derived from an EMBL/GenBank/DDBJ whole genome shotgun (WGS) entry which is preliminary data.</text>
</comment>
<feature type="transmembrane region" description="Helical" evidence="1">
    <location>
        <begin position="275"/>
        <end position="293"/>
    </location>
</feature>
<feature type="transmembrane region" description="Helical" evidence="1">
    <location>
        <begin position="462"/>
        <end position="486"/>
    </location>
</feature>
<organism evidence="2 3">
    <name type="scientific">Solirubrobacter ginsenosidimutans</name>
    <dbReference type="NCBI Taxonomy" id="490573"/>
    <lineage>
        <taxon>Bacteria</taxon>
        <taxon>Bacillati</taxon>
        <taxon>Actinomycetota</taxon>
        <taxon>Thermoleophilia</taxon>
        <taxon>Solirubrobacterales</taxon>
        <taxon>Solirubrobacteraceae</taxon>
        <taxon>Solirubrobacter</taxon>
    </lineage>
</organism>
<reference evidence="2" key="1">
    <citation type="submission" date="2022-10" db="EMBL/GenBank/DDBJ databases">
        <title>The WGS of Solirubrobacter ginsenosidimutans DSM 21036.</title>
        <authorList>
            <person name="Jiang Z."/>
        </authorList>
    </citation>
    <scope>NUCLEOTIDE SEQUENCE</scope>
    <source>
        <strain evidence="2">DSM 21036</strain>
    </source>
</reference>
<evidence type="ECO:0000313" key="3">
    <source>
        <dbReference type="Proteomes" id="UP001149140"/>
    </source>
</evidence>
<feature type="transmembrane region" description="Helical" evidence="1">
    <location>
        <begin position="431"/>
        <end position="450"/>
    </location>
</feature>
<feature type="transmembrane region" description="Helical" evidence="1">
    <location>
        <begin position="243"/>
        <end position="263"/>
    </location>
</feature>
<protein>
    <recommendedName>
        <fullName evidence="4">DUF2142 domain-containing protein</fullName>
    </recommendedName>
</protein>
<name>A0A9X3N0H7_9ACTN</name>
<keyword evidence="3" id="KW-1185">Reference proteome</keyword>
<dbReference type="EMBL" id="JAPDOD010000037">
    <property type="protein sequence ID" value="MDA0164750.1"/>
    <property type="molecule type" value="Genomic_DNA"/>
</dbReference>
<proteinExistence type="predicted"/>
<dbReference type="RefSeq" id="WP_270044000.1">
    <property type="nucleotide sequence ID" value="NZ_JAPDOD010000037.1"/>
</dbReference>
<feature type="transmembrane region" description="Helical" evidence="1">
    <location>
        <begin position="399"/>
        <end position="419"/>
    </location>
</feature>
<gene>
    <name evidence="2" type="ORF">OM076_31065</name>
</gene>
<evidence type="ECO:0000313" key="2">
    <source>
        <dbReference type="EMBL" id="MDA0164750.1"/>
    </source>
</evidence>